<dbReference type="Proteomes" id="UP000677913">
    <property type="component" value="Unassembled WGS sequence"/>
</dbReference>
<feature type="domain" description="Glycosyltransferase subfamily 4-like N-terminal" evidence="4">
    <location>
        <begin position="14"/>
        <end position="178"/>
    </location>
</feature>
<dbReference type="InterPro" id="IPR050194">
    <property type="entry name" value="Glycosyltransferase_grp1"/>
</dbReference>
<keyword evidence="2" id="KW-0808">Transferase</keyword>
<evidence type="ECO:0000256" key="1">
    <source>
        <dbReference type="ARBA" id="ARBA00022676"/>
    </source>
</evidence>
<dbReference type="Pfam" id="PF13439">
    <property type="entry name" value="Glyco_transf_4"/>
    <property type="match status" value="1"/>
</dbReference>
<feature type="domain" description="Glycosyl transferase family 1" evidence="3">
    <location>
        <begin position="189"/>
        <end position="341"/>
    </location>
</feature>
<dbReference type="SUPFAM" id="SSF53756">
    <property type="entry name" value="UDP-Glycosyltransferase/glycogen phosphorylase"/>
    <property type="match status" value="1"/>
</dbReference>
<reference evidence="5" key="1">
    <citation type="submission" date="2021-04" db="EMBL/GenBank/DDBJ databases">
        <title>Genome based classification of Actinospica acidithermotolerans sp. nov., an actinobacterium isolated from an Indonesian hot spring.</title>
        <authorList>
            <person name="Kusuma A.B."/>
            <person name="Putra K.E."/>
            <person name="Nafisah S."/>
            <person name="Loh J."/>
            <person name="Nouioui I."/>
            <person name="Goodfellow M."/>
        </authorList>
    </citation>
    <scope>NUCLEOTIDE SEQUENCE</scope>
    <source>
        <strain evidence="5">DSM 45618</strain>
    </source>
</reference>
<evidence type="ECO:0000313" key="6">
    <source>
        <dbReference type="Proteomes" id="UP000677913"/>
    </source>
</evidence>
<evidence type="ECO:0000313" key="5">
    <source>
        <dbReference type="EMBL" id="MBS2964078.1"/>
    </source>
</evidence>
<dbReference type="InterPro" id="IPR001296">
    <property type="entry name" value="Glyco_trans_1"/>
</dbReference>
<dbReference type="Gene3D" id="3.40.50.2000">
    <property type="entry name" value="Glycogen Phosphorylase B"/>
    <property type="match status" value="2"/>
</dbReference>
<evidence type="ECO:0000256" key="2">
    <source>
        <dbReference type="ARBA" id="ARBA00022679"/>
    </source>
</evidence>
<dbReference type="Pfam" id="PF00534">
    <property type="entry name" value="Glycos_transf_1"/>
    <property type="match status" value="1"/>
</dbReference>
<dbReference type="CDD" id="cd03814">
    <property type="entry name" value="GT4-like"/>
    <property type="match status" value="1"/>
</dbReference>
<keyword evidence="1" id="KW-0328">Glycosyltransferase</keyword>
<dbReference type="EMBL" id="JAGSXH010000041">
    <property type="protein sequence ID" value="MBS2964078.1"/>
    <property type="molecule type" value="Genomic_DNA"/>
</dbReference>
<dbReference type="AlphaFoldDB" id="A0A8J7WKP4"/>
<dbReference type="PANTHER" id="PTHR45947">
    <property type="entry name" value="SULFOQUINOVOSYL TRANSFERASE SQD2"/>
    <property type="match status" value="1"/>
</dbReference>
<dbReference type="GO" id="GO:0016758">
    <property type="term" value="F:hexosyltransferase activity"/>
    <property type="evidence" value="ECO:0007669"/>
    <property type="project" value="TreeGrafter"/>
</dbReference>
<dbReference type="RefSeq" id="WP_211468383.1">
    <property type="nucleotide sequence ID" value="NZ_JAGSXH010000041.1"/>
</dbReference>
<proteinExistence type="predicted"/>
<comment type="caution">
    <text evidence="5">The sequence shown here is derived from an EMBL/GenBank/DDBJ whole genome shotgun (WGS) entry which is preliminary data.</text>
</comment>
<evidence type="ECO:0000259" key="4">
    <source>
        <dbReference type="Pfam" id="PF13439"/>
    </source>
</evidence>
<dbReference type="InterPro" id="IPR028098">
    <property type="entry name" value="Glyco_trans_4-like_N"/>
</dbReference>
<dbReference type="PANTHER" id="PTHR45947:SF3">
    <property type="entry name" value="SULFOQUINOVOSYL TRANSFERASE SQD2"/>
    <property type="match status" value="1"/>
</dbReference>
<name>A0A8J7WKP4_9ACTN</name>
<keyword evidence="6" id="KW-1185">Reference proteome</keyword>
<protein>
    <submittedName>
        <fullName evidence="5">Glycosyltransferase family 1 protein</fullName>
    </submittedName>
</protein>
<organism evidence="5 6">
    <name type="scientific">Actinocrinis puniceicyclus</name>
    <dbReference type="NCBI Taxonomy" id="977794"/>
    <lineage>
        <taxon>Bacteria</taxon>
        <taxon>Bacillati</taxon>
        <taxon>Actinomycetota</taxon>
        <taxon>Actinomycetes</taxon>
        <taxon>Catenulisporales</taxon>
        <taxon>Actinospicaceae</taxon>
        <taxon>Actinocrinis</taxon>
    </lineage>
</organism>
<gene>
    <name evidence="5" type="ORF">KGA66_13555</name>
</gene>
<evidence type="ECO:0000259" key="3">
    <source>
        <dbReference type="Pfam" id="PF00534"/>
    </source>
</evidence>
<sequence>MRVAVVTESFLPQVNGVTNTVGRILEHLAAHGHDALVVAPRPGPSVYAGFPVVAVPGVGLPGYREFKLGLPTRRVERLLREFGPDLVHLASPIALGAAGARAARRLGVPCVAVFQTDVAGFARAYGFRGTDAMIWSWIRHIHRQADITLVPSRASYEQLSAQGVPRLALWARGVDAARFNPAHRDQTLREWLLGDREVLVGYVGRLAGDKRVHLLACLADLPKVRIVAVGDGPAAPSLRALIPSAALPGFLSGQALSAAYASLDVFVHTGADDTFGQCVQEAMASGVPVVAPAVGGPLDLVRHEHTGLLFAPDDTDELRRRVAELVASPALRARYGAKAREAVLTRSWASVCDELLGHYSQVLTGRRPLEHALG</sequence>
<dbReference type="GO" id="GO:1901137">
    <property type="term" value="P:carbohydrate derivative biosynthetic process"/>
    <property type="evidence" value="ECO:0007669"/>
    <property type="project" value="UniProtKB-ARBA"/>
</dbReference>
<accession>A0A8J7WKP4</accession>